<sequence length="1303" mass="143932">MTEPTSLSNKGEERPTTSWPMSSQYYQRRRPLSNAKSHAGLTTIDTPRRRESNTWSSSSGDPLLLSEGDRVDNRHAYITKYNQLAHSYGIRQIVPGDFPTNENTSQSGQPRKTSWVHRAIRRTPSGRSTKTVNANVDEEQRLRRRRSISDVALNLVHHTSRDVKNLDLQALVRLCGKSLFFLPQGYASGSLVLPTCLRAVAQYLVQHVDEQGLFRVPGSVRVVNMLYDYYCADRDVDNISTTTRCPDLPFHIRCGPHDVASAFKKFLSGLPGGILGSLSTFDALVTVHSQLHFDPECNQTRKTKLRARMIALAILTVPSQYQRDLICAVFGLLCLIGRTADTAPREDESGRPLPTANLMGYNALGVLFGPLLVNELIESYSLRQADPAAGLVLLPVSPPRSRKERHRHRHRRKESSTQPEDHSIRNTHIANEIAEMIIVHWRDVVLQMRNVSKSIRRHKSDARHGTDRAIGFKVGSSASHTNSLREPSSPLGWDEPEASHQRRNTYPETTTPTPSPKLTFSTKSYKNHLEPLSIKRHRSQPFSSGTSHKIPARPSASCLSPTVEESPSTSNIMTGVTNPRPEITFRHSFENIRDPRASPATNANEGEHKPRKGKAVGYARSHGDLIHPHDRLEIYSSSSSNREFYKSEKTLRKARSSVSGVGNREGYVRQTGGRPSRFEELISPDDFLSKKPATSVGSLISTQAQDAGPATRWEAFAQASQVSSSSLSGSINERRLHRCPAIQQKPGSPRMPEGRHQRWAKLSEHKLQQQQSAKPFTKIWGSSEESLLARACRAMTPAHRSKARTSAESASNKERTSVAQRSSSKPVSGAVKAMAALFKRSSPPGSTYEVLRRARNFQASHPETTSASHSGSPVTPEVPSRPSKSRESLTNMFRVRRSRTASASKSDVPRTFEVIGRPTREFWGASSGMQPEKSSLNRKLASAANHSNASPASSSSPATPKDTPIRRPPVSLRSSNYVFPLKTTPLASTPSTEQIPQRDRSRDHPPRLGTMVPHAEEPPVAQHISFPRPPLGTPSINEHEHEHDGTSEVQRSGSSNNSILHARIRYLQRQLDARTEESAHLRRQLEARDDMDTGKLCEQLRSAQREATMWRARAETAERRVAVFERLTARIRGLRDAVVEEEGTGNGSGNGLPGVGLPGLVPAVGDGQLDGAGVWSSSEETKGSEETVSSEEIRCRAQQRRKWRSSAVDSAAGPSSRAAEKGKGKGNGDGGALVLKAEHNYGLWTKPAEKPVPVDTGCDLWKKPAEKPVEKPVEKPASPTEKLWAVAEDFLAHSRDEDNGPQV</sequence>
<protein>
    <submittedName>
        <fullName evidence="1">Uncharacterized protein</fullName>
    </submittedName>
</protein>
<gene>
    <name evidence="1" type="ORF">F4821DRAFT_256978</name>
</gene>
<proteinExistence type="predicted"/>
<reference evidence="1 2" key="1">
    <citation type="journal article" date="2022" name="New Phytol.">
        <title>Ecological generalism drives hyperdiversity of secondary metabolite gene clusters in xylarialean endophytes.</title>
        <authorList>
            <person name="Franco M.E.E."/>
            <person name="Wisecaver J.H."/>
            <person name="Arnold A.E."/>
            <person name="Ju Y.M."/>
            <person name="Slot J.C."/>
            <person name="Ahrendt S."/>
            <person name="Moore L.P."/>
            <person name="Eastman K.E."/>
            <person name="Scott K."/>
            <person name="Konkel Z."/>
            <person name="Mondo S.J."/>
            <person name="Kuo A."/>
            <person name="Hayes R.D."/>
            <person name="Haridas S."/>
            <person name="Andreopoulos B."/>
            <person name="Riley R."/>
            <person name="LaButti K."/>
            <person name="Pangilinan J."/>
            <person name="Lipzen A."/>
            <person name="Amirebrahimi M."/>
            <person name="Yan J."/>
            <person name="Adam C."/>
            <person name="Keymanesh K."/>
            <person name="Ng V."/>
            <person name="Louie K."/>
            <person name="Northen T."/>
            <person name="Drula E."/>
            <person name="Henrissat B."/>
            <person name="Hsieh H.M."/>
            <person name="Youens-Clark K."/>
            <person name="Lutzoni F."/>
            <person name="Miadlikowska J."/>
            <person name="Eastwood D.C."/>
            <person name="Hamelin R.C."/>
            <person name="Grigoriev I.V."/>
            <person name="U'Ren J.M."/>
        </authorList>
    </citation>
    <scope>NUCLEOTIDE SEQUENCE [LARGE SCALE GENOMIC DNA]</scope>
    <source>
        <strain evidence="1 2">ER1909</strain>
    </source>
</reference>
<dbReference type="EMBL" id="MU394295">
    <property type="protein sequence ID" value="KAI6089558.1"/>
    <property type="molecule type" value="Genomic_DNA"/>
</dbReference>
<evidence type="ECO:0000313" key="2">
    <source>
        <dbReference type="Proteomes" id="UP001497680"/>
    </source>
</evidence>
<accession>A0ACC0DAH3</accession>
<evidence type="ECO:0000313" key="1">
    <source>
        <dbReference type="EMBL" id="KAI6089558.1"/>
    </source>
</evidence>
<keyword evidence="2" id="KW-1185">Reference proteome</keyword>
<dbReference type="Proteomes" id="UP001497680">
    <property type="component" value="Unassembled WGS sequence"/>
</dbReference>
<comment type="caution">
    <text evidence="1">The sequence shown here is derived from an EMBL/GenBank/DDBJ whole genome shotgun (WGS) entry which is preliminary data.</text>
</comment>
<name>A0ACC0DAH3_9PEZI</name>
<organism evidence="1 2">
    <name type="scientific">Hypoxylon rubiginosum</name>
    <dbReference type="NCBI Taxonomy" id="110542"/>
    <lineage>
        <taxon>Eukaryota</taxon>
        <taxon>Fungi</taxon>
        <taxon>Dikarya</taxon>
        <taxon>Ascomycota</taxon>
        <taxon>Pezizomycotina</taxon>
        <taxon>Sordariomycetes</taxon>
        <taxon>Xylariomycetidae</taxon>
        <taxon>Xylariales</taxon>
        <taxon>Hypoxylaceae</taxon>
        <taxon>Hypoxylon</taxon>
    </lineage>
</organism>